<reference evidence="2" key="2">
    <citation type="journal article" date="2019" name="IMA Fungus">
        <title>Genome sequencing and comparison of five Tilletia species to identify candidate genes for the detection of regulated species infecting wheat.</title>
        <authorList>
            <person name="Nguyen H.D.T."/>
            <person name="Sultana T."/>
            <person name="Kesanakurti P."/>
            <person name="Hambleton S."/>
        </authorList>
    </citation>
    <scope>NUCLEOTIDE SEQUENCE</scope>
    <source>
        <strain evidence="2">DAOMC 236416</strain>
    </source>
</reference>
<comment type="caution">
    <text evidence="2">The sequence shown here is derived from an EMBL/GenBank/DDBJ whole genome shotgun (WGS) entry which is preliminary data.</text>
</comment>
<accession>A0A8T8T4C2</accession>
<dbReference type="InterPro" id="IPR001810">
    <property type="entry name" value="F-box_dom"/>
</dbReference>
<evidence type="ECO:0000313" key="3">
    <source>
        <dbReference type="Proteomes" id="UP000077521"/>
    </source>
</evidence>
<feature type="domain" description="F-box" evidence="1">
    <location>
        <begin position="22"/>
        <end position="68"/>
    </location>
</feature>
<dbReference type="Pfam" id="PF00646">
    <property type="entry name" value="F-box"/>
    <property type="match status" value="1"/>
</dbReference>
<gene>
    <name evidence="2" type="ORF">A4X13_0g2977</name>
</gene>
<dbReference type="EMBL" id="LWDF02000154">
    <property type="protein sequence ID" value="KAE8255637.1"/>
    <property type="molecule type" value="Genomic_DNA"/>
</dbReference>
<reference evidence="2" key="1">
    <citation type="submission" date="2016-04" db="EMBL/GenBank/DDBJ databases">
        <authorList>
            <person name="Nguyen H.D."/>
            <person name="Samba Siva P."/>
            <person name="Cullis J."/>
            <person name="Levesque C.A."/>
            <person name="Hambleton S."/>
        </authorList>
    </citation>
    <scope>NUCLEOTIDE SEQUENCE</scope>
    <source>
        <strain evidence="2">DAOMC 236416</strain>
    </source>
</reference>
<evidence type="ECO:0000313" key="2">
    <source>
        <dbReference type="EMBL" id="KAE8255637.1"/>
    </source>
</evidence>
<organism evidence="2 3">
    <name type="scientific">Tilletia indica</name>
    <dbReference type="NCBI Taxonomy" id="43049"/>
    <lineage>
        <taxon>Eukaryota</taxon>
        <taxon>Fungi</taxon>
        <taxon>Dikarya</taxon>
        <taxon>Basidiomycota</taxon>
        <taxon>Ustilaginomycotina</taxon>
        <taxon>Exobasidiomycetes</taxon>
        <taxon>Tilletiales</taxon>
        <taxon>Tilletiaceae</taxon>
        <taxon>Tilletia</taxon>
    </lineage>
</organism>
<evidence type="ECO:0000259" key="1">
    <source>
        <dbReference type="PROSITE" id="PS50181"/>
    </source>
</evidence>
<dbReference type="PROSITE" id="PS50181">
    <property type="entry name" value="FBOX"/>
    <property type="match status" value="1"/>
</dbReference>
<dbReference type="Proteomes" id="UP000077521">
    <property type="component" value="Unassembled WGS sequence"/>
</dbReference>
<keyword evidence="3" id="KW-1185">Reference proteome</keyword>
<sequence>MSVYISYDDAAPDWPDPITSPPFPLLSLPSEIIRSILVYCKHATLQSLRRSCKRIKNVIDNDAIFDRPLFRDRPSTNPVLTTAELKKIKRLAMAREVSRKDSPPYDRDFDAASPTPVNRFIQAHPIFDKFAWSFDMDWTKACLLDFIPLHAEGAAVINNECATNPPVRTLEVLVTRKDIAFHTFLRRGGECQPEAAEVGIDEQQEQDEQCDNSTSHKVLAIRIKDVIQALAEIADEWKRQHPQEIPFGADYVWPLRNTSIPYLVLGLYITKEGWLCLELADGLWNAVRQN</sequence>
<dbReference type="AlphaFoldDB" id="A0A8T8T4C2"/>
<dbReference type="InterPro" id="IPR036047">
    <property type="entry name" value="F-box-like_dom_sf"/>
</dbReference>
<protein>
    <recommendedName>
        <fullName evidence="1">F-box domain-containing protein</fullName>
    </recommendedName>
</protein>
<dbReference type="SUPFAM" id="SSF81383">
    <property type="entry name" value="F-box domain"/>
    <property type="match status" value="1"/>
</dbReference>
<proteinExistence type="predicted"/>
<name>A0A8T8T4C2_9BASI</name>